<dbReference type="EMBL" id="AMFJ01000428">
    <property type="protein sequence ID" value="EKE27775.1"/>
    <property type="molecule type" value="Genomic_DNA"/>
</dbReference>
<evidence type="ECO:0000313" key="2">
    <source>
        <dbReference type="EMBL" id="EKE27775.1"/>
    </source>
</evidence>
<name>K2GWP9_9BACT</name>
<gene>
    <name evidence="2" type="ORF">ACD_3C00154G0018</name>
</gene>
<comment type="caution">
    <text evidence="2">The sequence shown here is derived from an EMBL/GenBank/DDBJ whole genome shotgun (WGS) entry which is preliminary data.</text>
</comment>
<evidence type="ECO:0000256" key="1">
    <source>
        <dbReference type="SAM" id="SignalP"/>
    </source>
</evidence>
<dbReference type="AlphaFoldDB" id="K2GWP9"/>
<reference evidence="2" key="1">
    <citation type="journal article" date="2012" name="Science">
        <title>Fermentation, hydrogen, and sulfur metabolism in multiple uncultivated bacterial phyla.</title>
        <authorList>
            <person name="Wrighton K.C."/>
            <person name="Thomas B.C."/>
            <person name="Sharon I."/>
            <person name="Miller C.S."/>
            <person name="Castelle C.J."/>
            <person name="VerBerkmoes N.C."/>
            <person name="Wilkins M.J."/>
            <person name="Hettich R.L."/>
            <person name="Lipton M.S."/>
            <person name="Williams K.H."/>
            <person name="Long P.E."/>
            <person name="Banfield J.F."/>
        </authorList>
    </citation>
    <scope>NUCLEOTIDE SEQUENCE [LARGE SCALE GENOMIC DNA]</scope>
</reference>
<sequence>MKKSVISIIGLISFFAIQLVNAECHPNTYYYGRIVTYCEWNNSYDSYYSNSTGISWYNNYQYSYPQLYNSNSINYNNSYYDYSYDYDYCDYNYCDLWNRTKEENYYNTLYLNNLGWPGEDKTKKEDYFKKNIIWKDKEIFLLNAINIKPYTFRYSSNTVKYNDTKRYIEALKAKIKDYYLADKISYYKMSTIINDFDYLVYNLNMQFQNTKIYDSTWNIGSRDTAQEYSDIVRTSYDRLIWNFK</sequence>
<accession>K2GWP9</accession>
<organism evidence="2">
    <name type="scientific">uncultured bacterium</name>
    <name type="common">gcode 4</name>
    <dbReference type="NCBI Taxonomy" id="1234023"/>
    <lineage>
        <taxon>Bacteria</taxon>
        <taxon>environmental samples</taxon>
    </lineage>
</organism>
<feature type="chain" id="PRO_5017376588" evidence="1">
    <location>
        <begin position="23"/>
        <end position="244"/>
    </location>
</feature>
<keyword evidence="1" id="KW-0732">Signal</keyword>
<feature type="signal peptide" evidence="1">
    <location>
        <begin position="1"/>
        <end position="22"/>
    </location>
</feature>
<protein>
    <submittedName>
        <fullName evidence="2">Uncharacterized protein</fullName>
    </submittedName>
</protein>
<proteinExistence type="predicted"/>